<dbReference type="PROSITE" id="PS00101">
    <property type="entry name" value="HEXAPEP_TRANSFERASES"/>
    <property type="match status" value="1"/>
</dbReference>
<evidence type="ECO:0000313" key="5">
    <source>
        <dbReference type="EMBL" id="CDT05674.1"/>
    </source>
</evidence>
<keyword evidence="4" id="KW-0012">Acyltransferase</keyword>
<dbReference type="InterPro" id="IPR018357">
    <property type="entry name" value="Hexapep_transf_CS"/>
</dbReference>
<evidence type="ECO:0000256" key="3">
    <source>
        <dbReference type="ARBA" id="ARBA00022737"/>
    </source>
</evidence>
<proteinExistence type="inferred from homology"/>
<dbReference type="PANTHER" id="PTHR43300">
    <property type="entry name" value="ACETYLTRANSFERASE"/>
    <property type="match status" value="1"/>
</dbReference>
<evidence type="ECO:0000256" key="2">
    <source>
        <dbReference type="ARBA" id="ARBA00022679"/>
    </source>
</evidence>
<organism evidence="5 6">
    <name type="scientific">Vibrio crassostreae</name>
    <dbReference type="NCBI Taxonomy" id="246167"/>
    <lineage>
        <taxon>Bacteria</taxon>
        <taxon>Pseudomonadati</taxon>
        <taxon>Pseudomonadota</taxon>
        <taxon>Gammaproteobacteria</taxon>
        <taxon>Vibrionales</taxon>
        <taxon>Vibrionaceae</taxon>
        <taxon>Vibrio</taxon>
    </lineage>
</organism>
<dbReference type="InterPro" id="IPR011004">
    <property type="entry name" value="Trimer_LpxA-like_sf"/>
</dbReference>
<gene>
    <name evidence="5" type="ORF">VCR4J5_1470072</name>
</gene>
<comment type="caution">
    <text evidence="5">The sequence shown here is derived from an EMBL/GenBank/DDBJ whole genome shotgun (WGS) entry which is preliminary data.</text>
</comment>
<dbReference type="PANTHER" id="PTHR43300:SF4">
    <property type="entry name" value="ACYL-[ACYL-CARRIER-PROTEIN]--UDP-N-ACETYLGLUCOSAMINE O-ACYLTRANSFERASE"/>
    <property type="match status" value="1"/>
</dbReference>
<dbReference type="InterPro" id="IPR001451">
    <property type="entry name" value="Hexapep"/>
</dbReference>
<name>A0ABM9QNF9_9VIBR</name>
<evidence type="ECO:0000256" key="1">
    <source>
        <dbReference type="ARBA" id="ARBA00007274"/>
    </source>
</evidence>
<accession>A0ABM9QNF9</accession>
<dbReference type="Pfam" id="PF00132">
    <property type="entry name" value="Hexapep"/>
    <property type="match status" value="3"/>
</dbReference>
<dbReference type="CDD" id="cd03358">
    <property type="entry name" value="LbH_WxcM_N_like"/>
    <property type="match status" value="1"/>
</dbReference>
<dbReference type="RefSeq" id="WP_048661358.1">
    <property type="nucleotide sequence ID" value="NZ_CAWMAN010000103.1"/>
</dbReference>
<protein>
    <submittedName>
        <fullName evidence="5">dTDP-D-Fucp3N acetyltransferase</fullName>
    </submittedName>
</protein>
<dbReference type="InterPro" id="IPR050179">
    <property type="entry name" value="Trans_hexapeptide_repeat"/>
</dbReference>
<evidence type="ECO:0000313" key="6">
    <source>
        <dbReference type="Proteomes" id="UP000049077"/>
    </source>
</evidence>
<comment type="similarity">
    <text evidence="1">Belongs to the transferase hexapeptide repeat family.</text>
</comment>
<dbReference type="SUPFAM" id="SSF51161">
    <property type="entry name" value="Trimeric LpxA-like enzymes"/>
    <property type="match status" value="1"/>
</dbReference>
<reference evidence="5 6" key="1">
    <citation type="submission" date="2014-06" db="EMBL/GenBank/DDBJ databases">
        <authorList>
            <person name="Le Roux F."/>
        </authorList>
    </citation>
    <scope>NUCLEOTIDE SEQUENCE [LARGE SCALE GENOMIC DNA]</scope>
    <source>
        <strain evidence="5 6">J5-4</strain>
    </source>
</reference>
<keyword evidence="3" id="KW-0677">Repeat</keyword>
<dbReference type="Proteomes" id="UP000049077">
    <property type="component" value="Unassembled WGS sequence"/>
</dbReference>
<keyword evidence="6" id="KW-1185">Reference proteome</keyword>
<sequence length="152" mass="16384">MKALIHELSDVQTEHIGKNTKIWQYSVILQGARIGENCNICSHTFIENDVIIGSNVTIKCGVQIWDGISIGHNVFIGPNVTFTNDSHPRSKHFPDEFLKTVVRDNASIGANATILPGIVIGEGAMIGAGSVVVKDVKPNTTVVGNPAREIIK</sequence>
<dbReference type="Gene3D" id="2.160.10.10">
    <property type="entry name" value="Hexapeptide repeat proteins"/>
    <property type="match status" value="1"/>
</dbReference>
<evidence type="ECO:0000256" key="4">
    <source>
        <dbReference type="ARBA" id="ARBA00023315"/>
    </source>
</evidence>
<keyword evidence="2" id="KW-0808">Transferase</keyword>
<dbReference type="EMBL" id="CCJX01000054">
    <property type="protein sequence ID" value="CDT05674.1"/>
    <property type="molecule type" value="Genomic_DNA"/>
</dbReference>